<accession>A0AAU7XDS2</accession>
<evidence type="ECO:0000259" key="3">
    <source>
        <dbReference type="Pfam" id="PF00884"/>
    </source>
</evidence>
<reference evidence="4" key="1">
    <citation type="submission" date="2024-06" db="EMBL/GenBank/DDBJ databases">
        <title>Methylostella associata gen. nov., sp. nov., a novel Ancalomicrobiaceae-affiliated facultatively methylotrophic bacteria that feed on methanotrophs of the genus Methylococcus.</title>
        <authorList>
            <person name="Saltykova V."/>
            <person name="Danilova O.V."/>
            <person name="Oshkin I.Y."/>
            <person name="Belova S.E."/>
            <person name="Pimenov N.V."/>
            <person name="Dedysh S.N."/>
        </authorList>
    </citation>
    <scope>NUCLEOTIDE SEQUENCE</scope>
    <source>
        <strain evidence="4">S20</strain>
    </source>
</reference>
<evidence type="ECO:0000256" key="1">
    <source>
        <dbReference type="ARBA" id="ARBA00022723"/>
    </source>
</evidence>
<dbReference type="KEGG" id="mflg:ABS361_02705"/>
<sequence>MTNVLFVTADQWRADALGLVARAGSGVGPKTPHIDRLAGEAVRFARHFGGAVPCSPARACLYTGLYQMTNRVVRNGTPLDRRHQTLAEAVRALGFDPTLFGYTDTGTDPRTTSPGDPWLTTFEGILPGMSVRVAVPEYPAAWLSWLASRGHAIGSRWQEIYLPKSGAPALWGTGPKFSADETQAAFLVGEFERWVSEQRGPWFAHLSFLAPHPPFVTPEPFATLHHPDEVSAPNRVGSAADEAAKHPYLKLAIETQGKARKVYGPPGPETDGSEAEARQVKATYFGMVAEIDHQISRLRAILEAAGQWDDTLIVLTSDHAEQMGDHHLWGKLGFYDESYRIPLIIRPPGLAPARQGAVVEAFTEAVDVMPTILDLLGAPVPGHLDGHSLRPFLDGDSVPAGWRAAAHFEFDFRELRSGVPQRVLGLGLDACSLVAHRTERFKYVHFAGLPPLLFDLANDPGEQVNVADDPDYRLARIECAEALLAWRARHLDRRLTGLDLGEGGVFDARIRP</sequence>
<dbReference type="RefSeq" id="WP_407050311.1">
    <property type="nucleotide sequence ID" value="NZ_CP158568.1"/>
</dbReference>
<feature type="domain" description="Sulfatase N-terminal" evidence="3">
    <location>
        <begin position="3"/>
        <end position="378"/>
    </location>
</feature>
<dbReference type="GO" id="GO:0008484">
    <property type="term" value="F:sulfuric ester hydrolase activity"/>
    <property type="evidence" value="ECO:0007669"/>
    <property type="project" value="TreeGrafter"/>
</dbReference>
<dbReference type="Gene3D" id="3.40.720.10">
    <property type="entry name" value="Alkaline Phosphatase, subunit A"/>
    <property type="match status" value="1"/>
</dbReference>
<organism evidence="4">
    <name type="scientific">Methyloraptor flagellatus</name>
    <dbReference type="NCBI Taxonomy" id="3162530"/>
    <lineage>
        <taxon>Bacteria</taxon>
        <taxon>Pseudomonadati</taxon>
        <taxon>Pseudomonadota</taxon>
        <taxon>Alphaproteobacteria</taxon>
        <taxon>Hyphomicrobiales</taxon>
        <taxon>Ancalomicrobiaceae</taxon>
        <taxon>Methyloraptor</taxon>
    </lineage>
</organism>
<dbReference type="EMBL" id="CP158568">
    <property type="protein sequence ID" value="XBY45221.1"/>
    <property type="molecule type" value="Genomic_DNA"/>
</dbReference>
<dbReference type="InterPro" id="IPR017850">
    <property type="entry name" value="Alkaline_phosphatase_core_sf"/>
</dbReference>
<protein>
    <submittedName>
        <fullName evidence="4">Alkaline phosphatase family protein</fullName>
    </submittedName>
</protein>
<dbReference type="PANTHER" id="PTHR45953:SF1">
    <property type="entry name" value="IDURONATE 2-SULFATASE"/>
    <property type="match status" value="1"/>
</dbReference>
<dbReference type="SUPFAM" id="SSF53649">
    <property type="entry name" value="Alkaline phosphatase-like"/>
    <property type="match status" value="1"/>
</dbReference>
<dbReference type="GO" id="GO:0005737">
    <property type="term" value="C:cytoplasm"/>
    <property type="evidence" value="ECO:0007669"/>
    <property type="project" value="TreeGrafter"/>
</dbReference>
<dbReference type="InterPro" id="IPR000917">
    <property type="entry name" value="Sulfatase_N"/>
</dbReference>
<dbReference type="GO" id="GO:0046872">
    <property type="term" value="F:metal ion binding"/>
    <property type="evidence" value="ECO:0007669"/>
    <property type="project" value="UniProtKB-KW"/>
</dbReference>
<proteinExistence type="predicted"/>
<keyword evidence="1" id="KW-0479">Metal-binding</keyword>
<evidence type="ECO:0000256" key="2">
    <source>
        <dbReference type="ARBA" id="ARBA00022801"/>
    </source>
</evidence>
<dbReference type="AlphaFoldDB" id="A0AAU7XDS2"/>
<gene>
    <name evidence="4" type="ORF">ABS361_02705</name>
</gene>
<evidence type="ECO:0000313" key="4">
    <source>
        <dbReference type="EMBL" id="XBY45221.1"/>
    </source>
</evidence>
<name>A0AAU7XDS2_9HYPH</name>
<keyword evidence="2" id="KW-0378">Hydrolase</keyword>
<dbReference type="Pfam" id="PF00884">
    <property type="entry name" value="Sulfatase"/>
    <property type="match status" value="1"/>
</dbReference>
<dbReference type="CDD" id="cd16028">
    <property type="entry name" value="PMH"/>
    <property type="match status" value="1"/>
</dbReference>
<dbReference type="PANTHER" id="PTHR45953">
    <property type="entry name" value="IDURONATE 2-SULFATASE"/>
    <property type="match status" value="1"/>
</dbReference>